<comment type="caution">
    <text evidence="2">The sequence shown here is derived from an EMBL/GenBank/DDBJ whole genome shotgun (WGS) entry which is preliminary data.</text>
</comment>
<feature type="transmembrane region" description="Helical" evidence="1">
    <location>
        <begin position="20"/>
        <end position="39"/>
    </location>
</feature>
<proteinExistence type="predicted"/>
<evidence type="ECO:0000313" key="2">
    <source>
        <dbReference type="EMBL" id="EAY31754.1"/>
    </source>
</evidence>
<dbReference type="EMBL" id="AAWS01000002">
    <property type="protein sequence ID" value="EAY31754.1"/>
    <property type="molecule type" value="Genomic_DNA"/>
</dbReference>
<evidence type="ECO:0000256" key="1">
    <source>
        <dbReference type="SAM" id="Phobius"/>
    </source>
</evidence>
<dbReference type="AlphaFoldDB" id="A1ZDL5"/>
<gene>
    <name evidence="2" type="ORF">M23134_05260</name>
</gene>
<evidence type="ECO:0000313" key="3">
    <source>
        <dbReference type="Proteomes" id="UP000004095"/>
    </source>
</evidence>
<name>A1ZDL5_MICM2</name>
<accession>A1ZDL5</accession>
<keyword evidence="1" id="KW-0812">Transmembrane</keyword>
<sequence length="40" mass="4462">MLPTLTPNTLPKAIEAFQNKGSSIAFGLFYILFPIFVLFT</sequence>
<keyword evidence="1" id="KW-0472">Membrane</keyword>
<reference evidence="2 3" key="1">
    <citation type="submission" date="2007-01" db="EMBL/GenBank/DDBJ databases">
        <authorList>
            <person name="Haygood M."/>
            <person name="Podell S."/>
            <person name="Anderson C."/>
            <person name="Hopkinson B."/>
            <person name="Roe K."/>
            <person name="Barbeau K."/>
            <person name="Gaasterland T."/>
            <person name="Ferriera S."/>
            <person name="Johnson J."/>
            <person name="Kravitz S."/>
            <person name="Beeson K."/>
            <person name="Sutton G."/>
            <person name="Rogers Y.-H."/>
            <person name="Friedman R."/>
            <person name="Frazier M."/>
            <person name="Venter J.C."/>
        </authorList>
    </citation>
    <scope>NUCLEOTIDE SEQUENCE [LARGE SCALE GENOMIC DNA]</scope>
    <source>
        <strain evidence="2 3">ATCC 23134</strain>
    </source>
</reference>
<protein>
    <submittedName>
        <fullName evidence="2">Uncharacterized protein</fullName>
    </submittedName>
</protein>
<dbReference type="Proteomes" id="UP000004095">
    <property type="component" value="Unassembled WGS sequence"/>
</dbReference>
<keyword evidence="1" id="KW-1133">Transmembrane helix</keyword>
<keyword evidence="3" id="KW-1185">Reference proteome</keyword>
<organism evidence="2 3">
    <name type="scientific">Microscilla marina ATCC 23134</name>
    <dbReference type="NCBI Taxonomy" id="313606"/>
    <lineage>
        <taxon>Bacteria</taxon>
        <taxon>Pseudomonadati</taxon>
        <taxon>Bacteroidota</taxon>
        <taxon>Cytophagia</taxon>
        <taxon>Cytophagales</taxon>
        <taxon>Microscillaceae</taxon>
        <taxon>Microscilla</taxon>
    </lineage>
</organism>